<feature type="transmembrane region" description="Helical" evidence="1">
    <location>
        <begin position="125"/>
        <end position="142"/>
    </location>
</feature>
<dbReference type="InterPro" id="IPR058581">
    <property type="entry name" value="TM_HPP"/>
</dbReference>
<name>A0ABV2D275_9SPHN</name>
<keyword evidence="1" id="KW-0812">Transmembrane</keyword>
<sequence length="238" mass="24469">MPSLAHHVAHIPKQPLLGHLGWVRGALGGTIGIAVAGILGAAFLGSADPALPWLVAPTGASAVLVFAVPASPLAQPWPVIGGSILSAVVGLLVGELLGNPLMAASLAIGLSIGVMSLARCLHPPGGACAVLYALGATGLEAWDWRHLLAIVVNVLALAGAGWLYNNLSGHPWPHKPVHIPDVVASGSRSAEVHDALTAVLAEWNEVIDADIDDLDAIFQAVERRIRSREQDAPPAAKI</sequence>
<reference evidence="3 4" key="1">
    <citation type="submission" date="2024-07" db="EMBL/GenBank/DDBJ databases">
        <title>Novosphingobium kalidii RD2P27.</title>
        <authorList>
            <person name="Sun J.-Q."/>
        </authorList>
    </citation>
    <scope>NUCLEOTIDE SEQUENCE [LARGE SCALE GENOMIC DNA]</scope>
    <source>
        <strain evidence="3 4">RD2P27</strain>
    </source>
</reference>
<feature type="transmembrane region" description="Helical" evidence="1">
    <location>
        <begin position="21"/>
        <end position="44"/>
    </location>
</feature>
<keyword evidence="1" id="KW-1133">Transmembrane helix</keyword>
<feature type="transmembrane region" description="Helical" evidence="1">
    <location>
        <begin position="148"/>
        <end position="165"/>
    </location>
</feature>
<keyword evidence="4" id="KW-1185">Reference proteome</keyword>
<dbReference type="EMBL" id="JBEWLY010000017">
    <property type="protein sequence ID" value="MET1755946.1"/>
    <property type="molecule type" value="Genomic_DNA"/>
</dbReference>
<dbReference type="InterPro" id="IPR007065">
    <property type="entry name" value="HPP"/>
</dbReference>
<gene>
    <name evidence="3" type="ORF">ABVV53_10820</name>
</gene>
<evidence type="ECO:0000313" key="4">
    <source>
        <dbReference type="Proteomes" id="UP001548713"/>
    </source>
</evidence>
<proteinExistence type="predicted"/>
<organism evidence="3 4">
    <name type="scientific">Novosphingobium kalidii</name>
    <dbReference type="NCBI Taxonomy" id="3230299"/>
    <lineage>
        <taxon>Bacteria</taxon>
        <taxon>Pseudomonadati</taxon>
        <taxon>Pseudomonadota</taxon>
        <taxon>Alphaproteobacteria</taxon>
        <taxon>Sphingomonadales</taxon>
        <taxon>Sphingomonadaceae</taxon>
        <taxon>Novosphingobium</taxon>
    </lineage>
</organism>
<evidence type="ECO:0000313" key="3">
    <source>
        <dbReference type="EMBL" id="MET1755946.1"/>
    </source>
</evidence>
<keyword evidence="1" id="KW-0472">Membrane</keyword>
<dbReference type="Pfam" id="PF04982">
    <property type="entry name" value="TM_HPP"/>
    <property type="match status" value="1"/>
</dbReference>
<protein>
    <submittedName>
        <fullName evidence="3">HPP family protein</fullName>
    </submittedName>
</protein>
<dbReference type="PANTHER" id="PTHR33741">
    <property type="entry name" value="TRANSMEMBRANE PROTEIN DDB_G0269096-RELATED"/>
    <property type="match status" value="1"/>
</dbReference>
<accession>A0ABV2D275</accession>
<dbReference type="RefSeq" id="WP_353984439.1">
    <property type="nucleotide sequence ID" value="NZ_JBEWLY010000017.1"/>
</dbReference>
<dbReference type="Proteomes" id="UP001548713">
    <property type="component" value="Unassembled WGS sequence"/>
</dbReference>
<feature type="transmembrane region" description="Helical" evidence="1">
    <location>
        <begin position="50"/>
        <end position="70"/>
    </location>
</feature>
<feature type="domain" description="HPP transmembrane region" evidence="2">
    <location>
        <begin position="21"/>
        <end position="172"/>
    </location>
</feature>
<evidence type="ECO:0000256" key="1">
    <source>
        <dbReference type="SAM" id="Phobius"/>
    </source>
</evidence>
<comment type="caution">
    <text evidence="3">The sequence shown here is derived from an EMBL/GenBank/DDBJ whole genome shotgun (WGS) entry which is preliminary data.</text>
</comment>
<evidence type="ECO:0000259" key="2">
    <source>
        <dbReference type="Pfam" id="PF04982"/>
    </source>
</evidence>
<dbReference type="PANTHER" id="PTHR33741:SF5">
    <property type="entry name" value="TRANSMEMBRANE PROTEIN DDB_G0269096-RELATED"/>
    <property type="match status" value="1"/>
</dbReference>